<dbReference type="GO" id="GO:0016301">
    <property type="term" value="F:kinase activity"/>
    <property type="evidence" value="ECO:0007669"/>
    <property type="project" value="UniProtKB-KW"/>
</dbReference>
<dbReference type="InterPro" id="IPR027417">
    <property type="entry name" value="P-loop_NTPase"/>
</dbReference>
<feature type="compositionally biased region" description="Basic and acidic residues" evidence="1">
    <location>
        <begin position="86"/>
        <end position="96"/>
    </location>
</feature>
<dbReference type="Proteomes" id="UP000029060">
    <property type="component" value="Unassembled WGS sequence"/>
</dbReference>
<evidence type="ECO:0000256" key="1">
    <source>
        <dbReference type="SAM" id="MobiDB-lite"/>
    </source>
</evidence>
<gene>
    <name evidence="2" type="ORF">BMERY_1736</name>
</gene>
<reference evidence="2 3" key="1">
    <citation type="submission" date="2014-03" db="EMBL/GenBank/DDBJ databases">
        <title>Genomics of Bifidobacteria.</title>
        <authorList>
            <person name="Ventura M."/>
            <person name="Milani C."/>
            <person name="Lugli G.A."/>
        </authorList>
    </citation>
    <scope>NUCLEOTIDE SEQUENCE [LARGE SCALE GENOMIC DNA]</scope>
    <source>
        <strain evidence="2 3">LMG 11341</strain>
    </source>
</reference>
<dbReference type="STRING" id="78345.BMERY_1736"/>
<keyword evidence="2" id="KW-0808">Transferase</keyword>
<accession>A0A087BF47</accession>
<evidence type="ECO:0000313" key="3">
    <source>
        <dbReference type="Proteomes" id="UP000029060"/>
    </source>
</evidence>
<comment type="caution">
    <text evidence="2">The sequence shown here is derived from an EMBL/GenBank/DDBJ whole genome shotgun (WGS) entry which is preliminary data.</text>
</comment>
<proteinExistence type="predicted"/>
<evidence type="ECO:0000313" key="2">
    <source>
        <dbReference type="EMBL" id="KFI69647.1"/>
    </source>
</evidence>
<dbReference type="SUPFAM" id="SSF52540">
    <property type="entry name" value="P-loop containing nucleoside triphosphate hydrolases"/>
    <property type="match status" value="1"/>
</dbReference>
<protein>
    <submittedName>
        <fullName evidence="2">Chain length regulator/ Tyrosine-protein kinase</fullName>
    </submittedName>
</protein>
<name>A0A087BF47_9BIFI</name>
<keyword evidence="3" id="KW-1185">Reference proteome</keyword>
<sequence>MKDLIDQASKRYDVVIVDTAPMTVANDAVVFAKQGGVLIMVVGQGVAQKKSLLDVTKELKMSRTEARGIVFNMVAVSNAGRSSHYYYEDHSEESRSDRRKKRKSSGFGKKRR</sequence>
<dbReference type="RefSeq" id="WP_238552600.1">
    <property type="nucleotide sequence ID" value="NZ_JGZC01000008.1"/>
</dbReference>
<keyword evidence="2" id="KW-0418">Kinase</keyword>
<feature type="region of interest" description="Disordered" evidence="1">
    <location>
        <begin position="86"/>
        <end position="112"/>
    </location>
</feature>
<dbReference type="AlphaFoldDB" id="A0A087BF47"/>
<dbReference type="Gene3D" id="3.40.50.300">
    <property type="entry name" value="P-loop containing nucleotide triphosphate hydrolases"/>
    <property type="match status" value="1"/>
</dbReference>
<organism evidence="2 3">
    <name type="scientific">Bifidobacterium merycicum</name>
    <dbReference type="NCBI Taxonomy" id="78345"/>
    <lineage>
        <taxon>Bacteria</taxon>
        <taxon>Bacillati</taxon>
        <taxon>Actinomycetota</taxon>
        <taxon>Actinomycetes</taxon>
        <taxon>Bifidobacteriales</taxon>
        <taxon>Bifidobacteriaceae</taxon>
        <taxon>Bifidobacterium</taxon>
    </lineage>
</organism>
<dbReference type="EMBL" id="JGZC01000008">
    <property type="protein sequence ID" value="KFI69647.1"/>
    <property type="molecule type" value="Genomic_DNA"/>
</dbReference>
<dbReference type="eggNOG" id="COG0489">
    <property type="taxonomic scope" value="Bacteria"/>
</dbReference>
<feature type="compositionally biased region" description="Basic residues" evidence="1">
    <location>
        <begin position="97"/>
        <end position="112"/>
    </location>
</feature>